<evidence type="ECO:0000313" key="2">
    <source>
        <dbReference type="Proteomes" id="UP000183832"/>
    </source>
</evidence>
<keyword evidence="2" id="KW-1185">Reference proteome</keyword>
<gene>
    <name evidence="1" type="ORF">CLUMA_CG013282</name>
</gene>
<dbReference type="Proteomes" id="UP000183832">
    <property type="component" value="Unassembled WGS sequence"/>
</dbReference>
<name>A0A1J1IIB0_9DIPT</name>
<accession>A0A1J1IIB0</accession>
<reference evidence="1 2" key="1">
    <citation type="submission" date="2015-04" db="EMBL/GenBank/DDBJ databases">
        <authorList>
            <person name="Syromyatnikov M.Y."/>
            <person name="Popov V.N."/>
        </authorList>
    </citation>
    <scope>NUCLEOTIDE SEQUENCE [LARGE SCALE GENOMIC DNA]</scope>
</reference>
<organism evidence="1 2">
    <name type="scientific">Clunio marinus</name>
    <dbReference type="NCBI Taxonomy" id="568069"/>
    <lineage>
        <taxon>Eukaryota</taxon>
        <taxon>Metazoa</taxon>
        <taxon>Ecdysozoa</taxon>
        <taxon>Arthropoda</taxon>
        <taxon>Hexapoda</taxon>
        <taxon>Insecta</taxon>
        <taxon>Pterygota</taxon>
        <taxon>Neoptera</taxon>
        <taxon>Endopterygota</taxon>
        <taxon>Diptera</taxon>
        <taxon>Nematocera</taxon>
        <taxon>Chironomoidea</taxon>
        <taxon>Chironomidae</taxon>
        <taxon>Clunio</taxon>
    </lineage>
</organism>
<evidence type="ECO:0000313" key="1">
    <source>
        <dbReference type="EMBL" id="CRK99991.1"/>
    </source>
</evidence>
<dbReference type="AlphaFoldDB" id="A0A1J1IIB0"/>
<protein>
    <submittedName>
        <fullName evidence="1">CLUMA_CG013282, isoform A</fullName>
    </submittedName>
</protein>
<sequence>MSVLIFVKSLENLEIHEDSPSFQVSQEGHFPLNNFYKSEICNFCRIFIVYGSTKLTLDMSSSCNVINKID</sequence>
<dbReference type="EMBL" id="CVRI01000054">
    <property type="protein sequence ID" value="CRK99991.1"/>
    <property type="molecule type" value="Genomic_DNA"/>
</dbReference>
<proteinExistence type="predicted"/>